<name>A0A371EIZ1_MUCPR</name>
<dbReference type="GO" id="GO:0005634">
    <property type="term" value="C:nucleus"/>
    <property type="evidence" value="ECO:0007669"/>
    <property type="project" value="TreeGrafter"/>
</dbReference>
<dbReference type="OrthoDB" id="5376140at2759"/>
<dbReference type="PANTHER" id="PTHR10629">
    <property type="entry name" value="CYTOSINE-SPECIFIC METHYLTRANSFERASE"/>
    <property type="match status" value="1"/>
</dbReference>
<feature type="region of interest" description="Disordered" evidence="1">
    <location>
        <begin position="195"/>
        <end position="232"/>
    </location>
</feature>
<feature type="non-terminal residue" evidence="2">
    <location>
        <position position="1"/>
    </location>
</feature>
<dbReference type="STRING" id="157652.A0A371EIZ1"/>
<gene>
    <name evidence="2" type="primary">CMT2</name>
    <name evidence="2" type="ORF">CR513_55246</name>
</gene>
<dbReference type="GO" id="GO:0003677">
    <property type="term" value="F:DNA binding"/>
    <property type="evidence" value="ECO:0007669"/>
    <property type="project" value="TreeGrafter"/>
</dbReference>
<dbReference type="GO" id="GO:0032259">
    <property type="term" value="P:methylation"/>
    <property type="evidence" value="ECO:0007669"/>
    <property type="project" value="UniProtKB-KW"/>
</dbReference>
<keyword evidence="3" id="KW-1185">Reference proteome</keyword>
<evidence type="ECO:0000313" key="3">
    <source>
        <dbReference type="Proteomes" id="UP000257109"/>
    </source>
</evidence>
<accession>A0A371EIZ1</accession>
<dbReference type="InterPro" id="IPR043151">
    <property type="entry name" value="BAH_sf"/>
</dbReference>
<dbReference type="Proteomes" id="UP000257109">
    <property type="component" value="Unassembled WGS sequence"/>
</dbReference>
<protein>
    <submittedName>
        <fullName evidence="2">DNA (Cytosine-5)-methyltransferase CMT2</fullName>
    </submittedName>
</protein>
<organism evidence="2 3">
    <name type="scientific">Mucuna pruriens</name>
    <name type="common">Velvet bean</name>
    <name type="synonym">Dolichos pruriens</name>
    <dbReference type="NCBI Taxonomy" id="157652"/>
    <lineage>
        <taxon>Eukaryota</taxon>
        <taxon>Viridiplantae</taxon>
        <taxon>Streptophyta</taxon>
        <taxon>Embryophyta</taxon>
        <taxon>Tracheophyta</taxon>
        <taxon>Spermatophyta</taxon>
        <taxon>Magnoliopsida</taxon>
        <taxon>eudicotyledons</taxon>
        <taxon>Gunneridae</taxon>
        <taxon>Pentapetalae</taxon>
        <taxon>rosids</taxon>
        <taxon>fabids</taxon>
        <taxon>Fabales</taxon>
        <taxon>Fabaceae</taxon>
        <taxon>Papilionoideae</taxon>
        <taxon>50 kb inversion clade</taxon>
        <taxon>NPAAA clade</taxon>
        <taxon>indigoferoid/millettioid clade</taxon>
        <taxon>Phaseoleae</taxon>
        <taxon>Mucuna</taxon>
    </lineage>
</organism>
<sequence>MNTLELNIMIKDQLEKSSPQKMLMSLAKDNLGVALSNDSNFHSDAKPGHLSFHKETKPFKNSHGKFFGGKQLRQSPRLNPSSEACAEKLDVKVKLNGVMKLRRSPRLSSSNGNENMEINVFQGKRMSKLVHQKKKNTKVNSTSIKLFDSPVEQHSVVKTTSRSSACGIDDKRHLRWSSEAIKSLSWTGNGRTTSNSFALPELDDNPPRKKYKTSTSLTKESMDSESIPSFIGDQIPDDEAQKRWGWRYELKDKKCKDQMFKINEGEEDEIIANVKCHYAQAEIGNCIFSLGDCAFIKIYFYQSSLSPSIFFHNIAFPP</sequence>
<comment type="caution">
    <text evidence="2">The sequence shown here is derived from an EMBL/GenBank/DDBJ whole genome shotgun (WGS) entry which is preliminary data.</text>
</comment>
<dbReference type="Gene3D" id="2.30.30.490">
    <property type="match status" value="1"/>
</dbReference>
<dbReference type="EMBL" id="QJKJ01013624">
    <property type="protein sequence ID" value="RDX66028.1"/>
    <property type="molecule type" value="Genomic_DNA"/>
</dbReference>
<dbReference type="GO" id="GO:0003886">
    <property type="term" value="F:DNA (cytosine-5-)-methyltransferase activity"/>
    <property type="evidence" value="ECO:0007669"/>
    <property type="project" value="TreeGrafter"/>
</dbReference>
<dbReference type="PANTHER" id="PTHR10629:SF34">
    <property type="entry name" value="DNA (CYTOSINE-5)-METHYLTRANSFERASE CMT2"/>
    <property type="match status" value="1"/>
</dbReference>
<reference evidence="2" key="1">
    <citation type="submission" date="2018-05" db="EMBL/GenBank/DDBJ databases">
        <title>Draft genome of Mucuna pruriens seed.</title>
        <authorList>
            <person name="Nnadi N.E."/>
            <person name="Vos R."/>
            <person name="Hasami M.H."/>
            <person name="Devisetty U.K."/>
            <person name="Aguiy J.C."/>
        </authorList>
    </citation>
    <scope>NUCLEOTIDE SEQUENCE [LARGE SCALE GENOMIC DNA]</scope>
    <source>
        <strain evidence="2">JCA_2017</strain>
    </source>
</reference>
<feature type="compositionally biased region" description="Polar residues" evidence="1">
    <location>
        <begin position="213"/>
        <end position="227"/>
    </location>
</feature>
<dbReference type="AlphaFoldDB" id="A0A371EIZ1"/>
<proteinExistence type="predicted"/>
<dbReference type="InterPro" id="IPR050390">
    <property type="entry name" value="C5-Methyltransferase"/>
</dbReference>
<evidence type="ECO:0000313" key="2">
    <source>
        <dbReference type="EMBL" id="RDX66028.1"/>
    </source>
</evidence>
<dbReference type="GO" id="GO:0044027">
    <property type="term" value="P:negative regulation of gene expression via chromosomal CpG island methylation"/>
    <property type="evidence" value="ECO:0007669"/>
    <property type="project" value="TreeGrafter"/>
</dbReference>
<evidence type="ECO:0000256" key="1">
    <source>
        <dbReference type="SAM" id="MobiDB-lite"/>
    </source>
</evidence>